<evidence type="ECO:0000256" key="5">
    <source>
        <dbReference type="ARBA" id="ARBA00022679"/>
    </source>
</evidence>
<dbReference type="Proteomes" id="UP000199024">
    <property type="component" value="Unassembled WGS sequence"/>
</dbReference>
<evidence type="ECO:0000256" key="11">
    <source>
        <dbReference type="SAM" id="Phobius"/>
    </source>
</evidence>
<dbReference type="PRINTS" id="PR00344">
    <property type="entry name" value="BCTRLSENSOR"/>
</dbReference>
<dbReference type="Pfam" id="PF02518">
    <property type="entry name" value="HATPase_c"/>
    <property type="match status" value="1"/>
</dbReference>
<dbReference type="InterPro" id="IPR003594">
    <property type="entry name" value="HATPase_dom"/>
</dbReference>
<dbReference type="SUPFAM" id="SSF47384">
    <property type="entry name" value="Homodimeric domain of signal transducing histidine kinase"/>
    <property type="match status" value="1"/>
</dbReference>
<dbReference type="GO" id="GO:0005886">
    <property type="term" value="C:plasma membrane"/>
    <property type="evidence" value="ECO:0007669"/>
    <property type="project" value="TreeGrafter"/>
</dbReference>
<organism evidence="14 15">
    <name type="scientific">Granulicella pectinivorans</name>
    <dbReference type="NCBI Taxonomy" id="474950"/>
    <lineage>
        <taxon>Bacteria</taxon>
        <taxon>Pseudomonadati</taxon>
        <taxon>Acidobacteriota</taxon>
        <taxon>Terriglobia</taxon>
        <taxon>Terriglobales</taxon>
        <taxon>Acidobacteriaceae</taxon>
        <taxon>Granulicella</taxon>
    </lineage>
</organism>
<comment type="subcellular location">
    <subcellularLocation>
        <location evidence="2">Membrane</location>
        <topology evidence="2">Multi-pass membrane protein</topology>
    </subcellularLocation>
</comment>
<dbReference type="PROSITE" id="PS50885">
    <property type="entry name" value="HAMP"/>
    <property type="match status" value="1"/>
</dbReference>
<keyword evidence="5" id="KW-0808">Transferase</keyword>
<dbReference type="Gene3D" id="6.10.340.10">
    <property type="match status" value="1"/>
</dbReference>
<feature type="domain" description="HAMP" evidence="13">
    <location>
        <begin position="161"/>
        <end position="221"/>
    </location>
</feature>
<keyword evidence="7 14" id="KW-0418">Kinase</keyword>
<reference evidence="14 15" key="1">
    <citation type="submission" date="2016-10" db="EMBL/GenBank/DDBJ databases">
        <authorList>
            <person name="de Groot N.N."/>
        </authorList>
    </citation>
    <scope>NUCLEOTIDE SEQUENCE [LARGE SCALE GENOMIC DNA]</scope>
    <source>
        <strain evidence="14 15">DSM 21001</strain>
    </source>
</reference>
<dbReference type="RefSeq" id="WP_089838997.1">
    <property type="nucleotide sequence ID" value="NZ_FOZL01000001.1"/>
</dbReference>
<feature type="transmembrane region" description="Helical" evidence="11">
    <location>
        <begin position="5"/>
        <end position="27"/>
    </location>
</feature>
<dbReference type="InterPro" id="IPR036097">
    <property type="entry name" value="HisK_dim/P_sf"/>
</dbReference>
<evidence type="ECO:0000256" key="1">
    <source>
        <dbReference type="ARBA" id="ARBA00000085"/>
    </source>
</evidence>
<dbReference type="CDD" id="cd00082">
    <property type="entry name" value="HisKA"/>
    <property type="match status" value="1"/>
</dbReference>
<dbReference type="SMART" id="SM00388">
    <property type="entry name" value="HisKA"/>
    <property type="match status" value="1"/>
</dbReference>
<dbReference type="SUPFAM" id="SSF55874">
    <property type="entry name" value="ATPase domain of HSP90 chaperone/DNA topoisomerase II/histidine kinase"/>
    <property type="match status" value="1"/>
</dbReference>
<dbReference type="InterPro" id="IPR003661">
    <property type="entry name" value="HisK_dim/P_dom"/>
</dbReference>
<dbReference type="PROSITE" id="PS50109">
    <property type="entry name" value="HIS_KIN"/>
    <property type="match status" value="1"/>
</dbReference>
<dbReference type="InterPro" id="IPR003660">
    <property type="entry name" value="HAMP_dom"/>
</dbReference>
<evidence type="ECO:0000313" key="15">
    <source>
        <dbReference type="Proteomes" id="UP000199024"/>
    </source>
</evidence>
<dbReference type="InterPro" id="IPR050428">
    <property type="entry name" value="TCS_sensor_his_kinase"/>
</dbReference>
<dbReference type="Pfam" id="PF00672">
    <property type="entry name" value="HAMP"/>
    <property type="match status" value="1"/>
</dbReference>
<evidence type="ECO:0000256" key="9">
    <source>
        <dbReference type="ARBA" id="ARBA00023012"/>
    </source>
</evidence>
<evidence type="ECO:0000256" key="6">
    <source>
        <dbReference type="ARBA" id="ARBA00022692"/>
    </source>
</evidence>
<dbReference type="OrthoDB" id="9813151at2"/>
<protein>
    <recommendedName>
        <fullName evidence="3">histidine kinase</fullName>
        <ecNumber evidence="3">2.7.13.3</ecNumber>
    </recommendedName>
</protein>
<evidence type="ECO:0000256" key="10">
    <source>
        <dbReference type="ARBA" id="ARBA00023136"/>
    </source>
</evidence>
<accession>A0A1I6M8V7</accession>
<keyword evidence="9" id="KW-0902">Two-component regulatory system</keyword>
<keyword evidence="4" id="KW-0597">Phosphoprotein</keyword>
<keyword evidence="8 11" id="KW-1133">Transmembrane helix</keyword>
<evidence type="ECO:0000256" key="8">
    <source>
        <dbReference type="ARBA" id="ARBA00022989"/>
    </source>
</evidence>
<dbReference type="SUPFAM" id="SSF158472">
    <property type="entry name" value="HAMP domain-like"/>
    <property type="match status" value="1"/>
</dbReference>
<gene>
    <name evidence="14" type="ORF">SAMN05421771_2066</name>
</gene>
<proteinExistence type="predicted"/>
<dbReference type="GO" id="GO:0000155">
    <property type="term" value="F:phosphorelay sensor kinase activity"/>
    <property type="evidence" value="ECO:0007669"/>
    <property type="project" value="InterPro"/>
</dbReference>
<dbReference type="SMART" id="SM00387">
    <property type="entry name" value="HATPase_c"/>
    <property type="match status" value="1"/>
</dbReference>
<dbReference type="InterPro" id="IPR036890">
    <property type="entry name" value="HATPase_C_sf"/>
</dbReference>
<keyword evidence="10 11" id="KW-0472">Membrane</keyword>
<dbReference type="Gene3D" id="1.10.287.130">
    <property type="match status" value="1"/>
</dbReference>
<name>A0A1I6M8V7_9BACT</name>
<evidence type="ECO:0000256" key="3">
    <source>
        <dbReference type="ARBA" id="ARBA00012438"/>
    </source>
</evidence>
<dbReference type="AlphaFoldDB" id="A0A1I6M8V7"/>
<dbReference type="Pfam" id="PF00512">
    <property type="entry name" value="HisKA"/>
    <property type="match status" value="1"/>
</dbReference>
<keyword evidence="15" id="KW-1185">Reference proteome</keyword>
<dbReference type="InterPro" id="IPR004358">
    <property type="entry name" value="Sig_transdc_His_kin-like_C"/>
</dbReference>
<sequence>MRTFFLQLFVSFWLATIVIFIGATIFFPGDAPQSPAESQAIFRSSAAHSLNLTLRDYRSQGCSAASLSDPLWLVADAQGLPLCGRLLTHAEGDVLQRAVRQDALAGARSGLQWIHALPITLDPGTKWFIVLESPLGRPPWFPPFPKSALPISILVTFIFAYLLTRPLRSLSKAFRTFTAGDLDTRLPVAGRSRWGRFDSADVQTLMSDFNSMADRVTELIDAHKMLIRDVSHELRSPLARLRMAVELAREDSSADQSVFDHMEQETEKVNALIGEMLTLSLLESTRQTPRLDSFDMQALIQELLEAVNFEISARGCKIEFESRLTASQMNGQPEMLSRAIENILRNAIRYTPFGGVIEVELSDLDEREATSVQIRSRALKISVRDAGPGIPLDHLSHIFRPFYRVDMARSESSGGFGVGLAIAERAVHLHGGKIMASNRATGGLDVQIILPTSIENADDEVSSYHLFGEGKST</sequence>
<dbReference type="EC" id="2.7.13.3" evidence="3"/>
<dbReference type="Gene3D" id="3.30.565.10">
    <property type="entry name" value="Histidine kinase-like ATPase, C-terminal domain"/>
    <property type="match status" value="1"/>
</dbReference>
<evidence type="ECO:0000259" key="13">
    <source>
        <dbReference type="PROSITE" id="PS50885"/>
    </source>
</evidence>
<dbReference type="STRING" id="474950.SAMN05421771_2066"/>
<keyword evidence="6 11" id="KW-0812">Transmembrane</keyword>
<evidence type="ECO:0000256" key="7">
    <source>
        <dbReference type="ARBA" id="ARBA00022777"/>
    </source>
</evidence>
<evidence type="ECO:0000256" key="2">
    <source>
        <dbReference type="ARBA" id="ARBA00004141"/>
    </source>
</evidence>
<dbReference type="PANTHER" id="PTHR45436">
    <property type="entry name" value="SENSOR HISTIDINE KINASE YKOH"/>
    <property type="match status" value="1"/>
</dbReference>
<dbReference type="SMART" id="SM00304">
    <property type="entry name" value="HAMP"/>
    <property type="match status" value="1"/>
</dbReference>
<evidence type="ECO:0000256" key="4">
    <source>
        <dbReference type="ARBA" id="ARBA00022553"/>
    </source>
</evidence>
<comment type="catalytic activity">
    <reaction evidence="1">
        <text>ATP + protein L-histidine = ADP + protein N-phospho-L-histidine.</text>
        <dbReference type="EC" id="2.7.13.3"/>
    </reaction>
</comment>
<feature type="domain" description="Histidine kinase" evidence="12">
    <location>
        <begin position="229"/>
        <end position="454"/>
    </location>
</feature>
<dbReference type="PANTHER" id="PTHR45436:SF15">
    <property type="entry name" value="SENSOR HISTIDINE KINASE CUSS"/>
    <property type="match status" value="1"/>
</dbReference>
<dbReference type="EMBL" id="FOZL01000001">
    <property type="protein sequence ID" value="SFS12119.1"/>
    <property type="molecule type" value="Genomic_DNA"/>
</dbReference>
<dbReference type="InterPro" id="IPR005467">
    <property type="entry name" value="His_kinase_dom"/>
</dbReference>
<dbReference type="CDD" id="cd06225">
    <property type="entry name" value="HAMP"/>
    <property type="match status" value="1"/>
</dbReference>
<evidence type="ECO:0000259" key="12">
    <source>
        <dbReference type="PROSITE" id="PS50109"/>
    </source>
</evidence>
<evidence type="ECO:0000313" key="14">
    <source>
        <dbReference type="EMBL" id="SFS12119.1"/>
    </source>
</evidence>